<dbReference type="Pfam" id="PF18151">
    <property type="entry name" value="DUF5601"/>
    <property type="match status" value="1"/>
</dbReference>
<dbReference type="GO" id="GO:0008270">
    <property type="term" value="F:zinc ion binding"/>
    <property type="evidence" value="ECO:0007669"/>
    <property type="project" value="UniProtKB-KW"/>
</dbReference>
<dbReference type="SUPFAM" id="SSF109993">
    <property type="entry name" value="VPS9 domain"/>
    <property type="match status" value="1"/>
</dbReference>
<dbReference type="GO" id="GO:0003677">
    <property type="term" value="F:DNA binding"/>
    <property type="evidence" value="ECO:0007669"/>
    <property type="project" value="InterPro"/>
</dbReference>
<feature type="domain" description="VPS9" evidence="6">
    <location>
        <begin position="218"/>
        <end position="356"/>
    </location>
</feature>
<dbReference type="Gene3D" id="1.20.1050.80">
    <property type="entry name" value="VPS9 domain"/>
    <property type="match status" value="1"/>
</dbReference>
<keyword evidence="1" id="KW-0479">Metal-binding</keyword>
<name>A0A7R9IH07_9NEOP</name>
<dbReference type="InterPro" id="IPR037191">
    <property type="entry name" value="VPS9_dom_sf"/>
</dbReference>
<organism evidence="7">
    <name type="scientific">Timema tahoe</name>
    <dbReference type="NCBI Taxonomy" id="61484"/>
    <lineage>
        <taxon>Eukaryota</taxon>
        <taxon>Metazoa</taxon>
        <taxon>Ecdysozoa</taxon>
        <taxon>Arthropoda</taxon>
        <taxon>Hexapoda</taxon>
        <taxon>Insecta</taxon>
        <taxon>Pterygota</taxon>
        <taxon>Neoptera</taxon>
        <taxon>Polyneoptera</taxon>
        <taxon>Phasmatodea</taxon>
        <taxon>Timematodea</taxon>
        <taxon>Timematoidea</taxon>
        <taxon>Timematidae</taxon>
        <taxon>Timema</taxon>
    </lineage>
</organism>
<dbReference type="Gene3D" id="1.20.5.4770">
    <property type="match status" value="1"/>
</dbReference>
<evidence type="ECO:0000313" key="7">
    <source>
        <dbReference type="EMBL" id="CAD7458242.1"/>
    </source>
</evidence>
<dbReference type="InterPro" id="IPR041545">
    <property type="entry name" value="DUF5601"/>
</dbReference>
<evidence type="ECO:0000259" key="6">
    <source>
        <dbReference type="PROSITE" id="PS51205"/>
    </source>
</evidence>
<dbReference type="SMART" id="SM00167">
    <property type="entry name" value="VPS9"/>
    <property type="match status" value="1"/>
</dbReference>
<dbReference type="PANTHER" id="PTHR23101:SF122">
    <property type="entry name" value="RABAPTIN-5-ASSOCIATED EXCHANGE FACTOR FOR RAB5"/>
    <property type="match status" value="1"/>
</dbReference>
<evidence type="ECO:0008006" key="8">
    <source>
        <dbReference type="Google" id="ProtNLM"/>
    </source>
</evidence>
<dbReference type="PROSITE" id="PS51036">
    <property type="entry name" value="ZF_A20"/>
    <property type="match status" value="1"/>
</dbReference>
<feature type="region of interest" description="Disordered" evidence="4">
    <location>
        <begin position="59"/>
        <end position="78"/>
    </location>
</feature>
<evidence type="ECO:0000259" key="5">
    <source>
        <dbReference type="PROSITE" id="PS51036"/>
    </source>
</evidence>
<evidence type="ECO:0000256" key="1">
    <source>
        <dbReference type="ARBA" id="ARBA00022723"/>
    </source>
</evidence>
<gene>
    <name evidence="7" type="ORF">TTEB3V08_LOCUS6225</name>
</gene>
<sequence length="395" mass="45425">MYTTKNPSLRIKQDDLKCKNGCGYYGNSEWGGYCSQCYRKSVQHERLKKTDYEDRVQVTEKHARPSSTSFSKFEEKKRQQVEKKPKLLKMFKKSSSVKDTSRSDQWKEMYIGNPDLDKLKEESNSCFGSVGELVEKDVQKCIHSFNMSALKLADTRPIEELSELAQNFYQVFSKRMDASTIYKDVTQDRKEILLDYVEKYAMAFLYRILFCPPSTSDEEKDLAIQNRIRQLNWVNAKHLECRINETHPFVIIFADILGMDSAKAPQDKLSCVVRCCRNIFLLLQQAVDGPASADEFLPALIFVVLKANPARLKSNINYITRFCNASRLMSGEGGYYFTNLCCAVSFIENLTAESLNMPVEEFDQYMEGKVVPASTWESALMMCEVRLIFGHVFAN</sequence>
<dbReference type="AlphaFoldDB" id="A0A7R9IH07"/>
<dbReference type="GO" id="GO:0016192">
    <property type="term" value="P:vesicle-mediated transport"/>
    <property type="evidence" value="ECO:0007669"/>
    <property type="project" value="InterPro"/>
</dbReference>
<feature type="domain" description="A20-type" evidence="5">
    <location>
        <begin position="12"/>
        <end position="46"/>
    </location>
</feature>
<dbReference type="Pfam" id="PF02204">
    <property type="entry name" value="VPS9"/>
    <property type="match status" value="1"/>
</dbReference>
<dbReference type="GO" id="GO:0031267">
    <property type="term" value="F:small GTPase binding"/>
    <property type="evidence" value="ECO:0007669"/>
    <property type="project" value="TreeGrafter"/>
</dbReference>
<dbReference type="GO" id="GO:0005829">
    <property type="term" value="C:cytosol"/>
    <property type="evidence" value="ECO:0007669"/>
    <property type="project" value="TreeGrafter"/>
</dbReference>
<proteinExistence type="predicted"/>
<keyword evidence="2" id="KW-0863">Zinc-finger</keyword>
<reference evidence="7" key="1">
    <citation type="submission" date="2020-11" db="EMBL/GenBank/DDBJ databases">
        <authorList>
            <person name="Tran Van P."/>
        </authorList>
    </citation>
    <scope>NUCLEOTIDE SEQUENCE</scope>
</reference>
<evidence type="ECO:0000256" key="4">
    <source>
        <dbReference type="SAM" id="MobiDB-lite"/>
    </source>
</evidence>
<accession>A0A7R9IH07</accession>
<dbReference type="SMART" id="SM00259">
    <property type="entry name" value="ZnF_A20"/>
    <property type="match status" value="1"/>
</dbReference>
<evidence type="ECO:0000256" key="2">
    <source>
        <dbReference type="ARBA" id="ARBA00022771"/>
    </source>
</evidence>
<dbReference type="InterPro" id="IPR003123">
    <property type="entry name" value="VPS9"/>
</dbReference>
<protein>
    <recommendedName>
        <fullName evidence="8">Rab5 GDP/GTP exchange factor</fullName>
    </recommendedName>
</protein>
<dbReference type="PANTHER" id="PTHR23101">
    <property type="entry name" value="RAB GDP/GTP EXCHANGE FACTOR"/>
    <property type="match status" value="1"/>
</dbReference>
<dbReference type="EMBL" id="OE002150">
    <property type="protein sequence ID" value="CAD7458242.1"/>
    <property type="molecule type" value="Genomic_DNA"/>
</dbReference>
<dbReference type="GO" id="GO:0030139">
    <property type="term" value="C:endocytic vesicle"/>
    <property type="evidence" value="ECO:0007669"/>
    <property type="project" value="TreeGrafter"/>
</dbReference>
<keyword evidence="3" id="KW-0862">Zinc</keyword>
<dbReference type="GO" id="GO:0005085">
    <property type="term" value="F:guanyl-nucleotide exchange factor activity"/>
    <property type="evidence" value="ECO:0007669"/>
    <property type="project" value="InterPro"/>
</dbReference>
<dbReference type="Gene3D" id="1.10.246.120">
    <property type="match status" value="1"/>
</dbReference>
<dbReference type="SUPFAM" id="SSF57716">
    <property type="entry name" value="Glucocorticoid receptor-like (DNA-binding domain)"/>
    <property type="match status" value="1"/>
</dbReference>
<dbReference type="InterPro" id="IPR002653">
    <property type="entry name" value="Znf_A20"/>
</dbReference>
<dbReference type="Pfam" id="PF01754">
    <property type="entry name" value="zf-A20"/>
    <property type="match status" value="1"/>
</dbReference>
<dbReference type="PROSITE" id="PS51205">
    <property type="entry name" value="VPS9"/>
    <property type="match status" value="1"/>
</dbReference>
<evidence type="ECO:0000256" key="3">
    <source>
        <dbReference type="ARBA" id="ARBA00022833"/>
    </source>
</evidence>
<dbReference type="InterPro" id="IPR045046">
    <property type="entry name" value="Vps9-like"/>
</dbReference>